<dbReference type="EMBL" id="KX426229">
    <property type="protein sequence ID" value="APW48950.1"/>
    <property type="molecule type" value="Genomic_DNA"/>
</dbReference>
<gene>
    <name evidence="1" type="ORF">BAA97_p0034</name>
</gene>
<dbReference type="NCBIfam" id="NF033520">
    <property type="entry name" value="transpos_IS982"/>
    <property type="match status" value="1"/>
</dbReference>
<sequence>MSIEEFIIFVYVIIEELYPIVVTQPLRTRGFPPAVTDAEIITMQIVGEFLGLDTDKNIWMYFKNNWLECFPKLGSYPNFCKHCANLWHVSQSIMAQLIQRYGSDNIHFIDGFPLPVCSYTRARKHKNFKEYAGFSYCAAKQEKYYGFKAHIVINLSGMISGYTFAPAHCDERDVAPEITNDIYGLLGADKGYLRPELKRYYEYQGIDLQTPFRKNMIDFRPKETLQILMKARRKIETVIGQLTDRFHIQKVRAKDLWHLTHRITRKILSHTICVVLNKKLGHSPIQFENLILS</sequence>
<dbReference type="Pfam" id="PF13612">
    <property type="entry name" value="DDE_Tnp_1_3"/>
    <property type="match status" value="1"/>
</dbReference>
<proteinExistence type="predicted"/>
<organism evidence="1">
    <name type="scientific">Acinetobacter lwoffii</name>
    <dbReference type="NCBI Taxonomy" id="28090"/>
    <lineage>
        <taxon>Bacteria</taxon>
        <taxon>Pseudomonadati</taxon>
        <taxon>Pseudomonadota</taxon>
        <taxon>Gammaproteobacteria</taxon>
        <taxon>Moraxellales</taxon>
        <taxon>Moraxellaceae</taxon>
        <taxon>Acinetobacter</taxon>
    </lineage>
</organism>
<dbReference type="AlphaFoldDB" id="A0A1P8KGY6"/>
<dbReference type="RefSeq" id="WP_005262138.1">
    <property type="nucleotide sequence ID" value="NZ_CP046296.1"/>
</dbReference>
<name>A0A1P8KGY6_ACILW</name>
<dbReference type="InterPro" id="IPR025668">
    <property type="entry name" value="Tnp_DDE_dom"/>
</dbReference>
<evidence type="ECO:0000313" key="1">
    <source>
        <dbReference type="EMBL" id="APW48950.1"/>
    </source>
</evidence>
<accession>A0A1P8KGY6</accession>
<keyword evidence="1" id="KW-0614">Plasmid</keyword>
<geneLocation type="plasmid" evidence="1">
    <name>pALWED2.1</name>
</geneLocation>
<reference evidence="1" key="1">
    <citation type="journal article" date="2016" name="Biomed. Res. Int.">
        <title>Resistance of Permafrost and Modern Acinetobacter lwoffii Strains to Heavy Metals and Arsenic Revealed by Genome Analysis.</title>
        <authorList>
            <person name="Mindlin S."/>
            <person name="Petrenko A."/>
            <person name="Kurakov A."/>
            <person name="Beletsky A."/>
            <person name="Mardanov A."/>
            <person name="Petrova M."/>
        </authorList>
    </citation>
    <scope>NUCLEOTIDE SEQUENCE</scope>
    <source>
        <strain evidence="1">ED45-23</strain>
        <plasmid evidence="1">pALWED2.1</plasmid>
    </source>
</reference>
<protein>
    <submittedName>
        <fullName evidence="1">Transposase, IS982 family</fullName>
    </submittedName>
</protein>